<dbReference type="RefSeq" id="WP_111696307.1">
    <property type="nucleotide sequence ID" value="NZ_LS483458.1"/>
</dbReference>
<gene>
    <name evidence="2" type="ORF">NCTC10839_00677</name>
</gene>
<reference evidence="2 3" key="1">
    <citation type="submission" date="2018-06" db="EMBL/GenBank/DDBJ databases">
        <authorList>
            <consortium name="Pathogen Informatics"/>
            <person name="Doyle S."/>
        </authorList>
    </citation>
    <scope>NUCLEOTIDE SEQUENCE [LARGE SCALE GENOMIC DNA]</scope>
    <source>
        <strain evidence="2 3">NCTC10839</strain>
    </source>
</reference>
<dbReference type="EMBL" id="LS483458">
    <property type="protein sequence ID" value="SQH96797.1"/>
    <property type="molecule type" value="Genomic_DNA"/>
</dbReference>
<feature type="domain" description="Antitoxin SocA-like Panacea" evidence="1">
    <location>
        <begin position="29"/>
        <end position="128"/>
    </location>
</feature>
<evidence type="ECO:0000313" key="2">
    <source>
        <dbReference type="EMBL" id="SQH96797.1"/>
    </source>
</evidence>
<dbReference type="KEGG" id="hhz:NCTC10839_00677"/>
<evidence type="ECO:0000259" key="1">
    <source>
        <dbReference type="Pfam" id="PF13274"/>
    </source>
</evidence>
<evidence type="ECO:0000313" key="3">
    <source>
        <dbReference type="Proteomes" id="UP000248808"/>
    </source>
</evidence>
<name>A0A2X4R159_HAEHA</name>
<protein>
    <submittedName>
        <fullName evidence="2">Uncharacterized phage-associated protein</fullName>
    </submittedName>
</protein>
<dbReference type="Proteomes" id="UP000248808">
    <property type="component" value="Chromosome 1"/>
</dbReference>
<dbReference type="AlphaFoldDB" id="A0A2X4R159"/>
<sequence>MIYPAIAIANAFIKKAMIGEIQNLTPMKLQKLMFFAQSWYCKLYDKELFDGAFERWQYGPVIPEIYHEFKSFGSREISRFGTDVWCQERIVDPNDSEVLSFLDKIIQTYGKYDGAELSWMTHQPQTAWSMGEIGTVISKNELYQGKV</sequence>
<accession>A0A2X4R159</accession>
<proteinExistence type="predicted"/>
<dbReference type="Pfam" id="PF13274">
    <property type="entry name" value="SocA_Panacea"/>
    <property type="match status" value="1"/>
</dbReference>
<dbReference type="InterPro" id="IPR025272">
    <property type="entry name" value="SocA_Panacea"/>
</dbReference>
<organism evidence="2 3">
    <name type="scientific">Haemophilus haemolyticus</name>
    <dbReference type="NCBI Taxonomy" id="726"/>
    <lineage>
        <taxon>Bacteria</taxon>
        <taxon>Pseudomonadati</taxon>
        <taxon>Pseudomonadota</taxon>
        <taxon>Gammaproteobacteria</taxon>
        <taxon>Pasteurellales</taxon>
        <taxon>Pasteurellaceae</taxon>
        <taxon>Haemophilus</taxon>
    </lineage>
</organism>
<dbReference type="GeneID" id="56957276"/>